<gene>
    <name evidence="4 6" type="primary">alc</name>
    <name evidence="6" type="ORF">GMA8713_01727</name>
</gene>
<feature type="domain" description="Allantoicase" evidence="5">
    <location>
        <begin position="186"/>
        <end position="328"/>
    </location>
</feature>
<comment type="pathway">
    <text evidence="4">Nitrogen metabolism; (S)-allantoin degradation; (S)-ureidoglycolate from allantoate (aminidohydrolase route): step 1/1.</text>
</comment>
<dbReference type="OrthoDB" id="2078334at2"/>
<dbReference type="InterPro" id="IPR015908">
    <property type="entry name" value="Allantoicase_dom"/>
</dbReference>
<evidence type="ECO:0000256" key="1">
    <source>
        <dbReference type="ARBA" id="ARBA00009242"/>
    </source>
</evidence>
<protein>
    <recommendedName>
        <fullName evidence="4">Probable allantoicase</fullName>
        <ecNumber evidence="4">3.5.3.4</ecNumber>
    </recommendedName>
    <alternativeName>
        <fullName evidence="4">Allantoate amidinohydrolase</fullName>
    </alternativeName>
</protein>
<dbReference type="PIRSF" id="PIRSF016516">
    <property type="entry name" value="Allantoicase"/>
    <property type="match status" value="1"/>
</dbReference>
<dbReference type="GO" id="GO:0000256">
    <property type="term" value="P:allantoin catabolic process"/>
    <property type="evidence" value="ECO:0007669"/>
    <property type="project" value="UniProtKB-UniRule"/>
</dbReference>
<evidence type="ECO:0000256" key="4">
    <source>
        <dbReference type="HAMAP-Rule" id="MF_00813"/>
    </source>
</evidence>
<dbReference type="InterPro" id="IPR008979">
    <property type="entry name" value="Galactose-bd-like_sf"/>
</dbReference>
<organism evidence="6 7">
    <name type="scientific">Grimontia marina</name>
    <dbReference type="NCBI Taxonomy" id="646534"/>
    <lineage>
        <taxon>Bacteria</taxon>
        <taxon>Pseudomonadati</taxon>
        <taxon>Pseudomonadota</taxon>
        <taxon>Gammaproteobacteria</taxon>
        <taxon>Vibrionales</taxon>
        <taxon>Vibrionaceae</taxon>
        <taxon>Grimontia</taxon>
    </lineage>
</organism>
<keyword evidence="2 4" id="KW-0659">Purine metabolism</keyword>
<sequence length="330" mass="37011">MDNRPDFVKLINLASSRLGTEAIYATDDFFADKQRLVDDAPAEWKEDVYDDNGKWMDGWESRRKREEGHDYCVIRLGLPGKIIGVDIDTSHFTGNYPPSASLEGCYCPDGEPTDSQQWEELLPSMNLQGDSHHYADIYSDEAFTHVRFHIYPDGGVARLRVYGHPEIDWERVNLQSELDLAAVENGGRALACNDQHFGHMSNLIMPGRGVNMGDGWETARRRVPGNDWVILSMGHAGLVERIVIDTAHFKGNFPDSVSIQAAFVEGGTDEQIATQSLFWRELLPSQKLSAHNIHEYADQVNKLGAISHVRVNIFPDGGISRVRLFGRKSG</sequence>
<dbReference type="EMBL" id="FIZY01000012">
    <property type="protein sequence ID" value="CZF81140.1"/>
    <property type="molecule type" value="Genomic_DNA"/>
</dbReference>
<dbReference type="Gene3D" id="2.60.120.260">
    <property type="entry name" value="Galactose-binding domain-like"/>
    <property type="match status" value="2"/>
</dbReference>
<evidence type="ECO:0000256" key="2">
    <source>
        <dbReference type="ARBA" id="ARBA00022631"/>
    </source>
</evidence>
<evidence type="ECO:0000256" key="3">
    <source>
        <dbReference type="ARBA" id="ARBA00022801"/>
    </source>
</evidence>
<reference evidence="7" key="1">
    <citation type="submission" date="2016-02" db="EMBL/GenBank/DDBJ databases">
        <authorList>
            <person name="Rodrigo-Torres Lidia"/>
            <person name="Arahal R.David."/>
        </authorList>
    </citation>
    <scope>NUCLEOTIDE SEQUENCE [LARGE SCALE GENOMIC DNA]</scope>
    <source>
        <strain evidence="7">CECT 8713</strain>
    </source>
</reference>
<dbReference type="UniPathway" id="UPA00395">
    <property type="reaction ID" value="UER00654"/>
</dbReference>
<dbReference type="FunFam" id="2.60.120.260:FF:000090">
    <property type="entry name" value="Probable allantoicase"/>
    <property type="match status" value="1"/>
</dbReference>
<evidence type="ECO:0000313" key="6">
    <source>
        <dbReference type="EMBL" id="CZF81140.1"/>
    </source>
</evidence>
<keyword evidence="7" id="KW-1185">Reference proteome</keyword>
<keyword evidence="3 4" id="KW-0378">Hydrolase</keyword>
<dbReference type="Pfam" id="PF03561">
    <property type="entry name" value="Allantoicase"/>
    <property type="match status" value="2"/>
</dbReference>
<dbReference type="FunFam" id="2.60.120.260:FF:000059">
    <property type="entry name" value="Probable allantoicase"/>
    <property type="match status" value="1"/>
</dbReference>
<dbReference type="PANTHER" id="PTHR12045">
    <property type="entry name" value="ALLANTOICASE"/>
    <property type="match status" value="1"/>
</dbReference>
<dbReference type="AlphaFoldDB" id="A0A128F3X3"/>
<comment type="similarity">
    <text evidence="1 4">Belongs to the allantoicase family.</text>
</comment>
<dbReference type="NCBIfam" id="TIGR02961">
    <property type="entry name" value="allantoicase"/>
    <property type="match status" value="1"/>
</dbReference>
<name>A0A128F3X3_9GAMM</name>
<dbReference type="HAMAP" id="MF_00813">
    <property type="entry name" value="Allantoicase"/>
    <property type="match status" value="1"/>
</dbReference>
<dbReference type="RefSeq" id="WP_062708091.1">
    <property type="nucleotide sequence ID" value="NZ_CAWRCI010000012.1"/>
</dbReference>
<dbReference type="Proteomes" id="UP000073601">
    <property type="component" value="Unassembled WGS sequence"/>
</dbReference>
<dbReference type="PANTHER" id="PTHR12045:SF3">
    <property type="entry name" value="INACTIVE ALLANTOICASE-RELATED"/>
    <property type="match status" value="1"/>
</dbReference>
<dbReference type="GO" id="GO:0006144">
    <property type="term" value="P:purine nucleobase metabolic process"/>
    <property type="evidence" value="ECO:0007669"/>
    <property type="project" value="UniProtKB-KW"/>
</dbReference>
<evidence type="ECO:0000259" key="5">
    <source>
        <dbReference type="Pfam" id="PF03561"/>
    </source>
</evidence>
<evidence type="ECO:0000313" key="7">
    <source>
        <dbReference type="Proteomes" id="UP000073601"/>
    </source>
</evidence>
<dbReference type="EC" id="3.5.3.4" evidence="4"/>
<feature type="domain" description="Allantoicase" evidence="5">
    <location>
        <begin position="19"/>
        <end position="165"/>
    </location>
</feature>
<accession>A0A128F3X3</accession>
<dbReference type="SUPFAM" id="SSF49785">
    <property type="entry name" value="Galactose-binding domain-like"/>
    <property type="match status" value="2"/>
</dbReference>
<comment type="catalytic activity">
    <reaction evidence="4">
        <text>allantoate + H2O = (S)-ureidoglycolate + urea</text>
        <dbReference type="Rhea" id="RHEA:11016"/>
        <dbReference type="ChEBI" id="CHEBI:15377"/>
        <dbReference type="ChEBI" id="CHEBI:16199"/>
        <dbReference type="ChEBI" id="CHEBI:17536"/>
        <dbReference type="ChEBI" id="CHEBI:57296"/>
        <dbReference type="EC" id="3.5.3.4"/>
    </reaction>
</comment>
<dbReference type="GO" id="GO:0004037">
    <property type="term" value="F:allantoicase activity"/>
    <property type="evidence" value="ECO:0007669"/>
    <property type="project" value="UniProtKB-UniRule"/>
</dbReference>
<dbReference type="InterPro" id="IPR005164">
    <property type="entry name" value="Allantoicase"/>
</dbReference>
<proteinExistence type="inferred from homology"/>